<dbReference type="GO" id="GO:0005886">
    <property type="term" value="C:plasma membrane"/>
    <property type="evidence" value="ECO:0007669"/>
    <property type="project" value="TreeGrafter"/>
</dbReference>
<feature type="domain" description="Ig-like" evidence="6">
    <location>
        <begin position="16"/>
        <end position="122"/>
    </location>
</feature>
<evidence type="ECO:0000256" key="5">
    <source>
        <dbReference type="SAM" id="SignalP"/>
    </source>
</evidence>
<protein>
    <recommendedName>
        <fullName evidence="6">Ig-like domain-containing protein</fullName>
    </recommendedName>
</protein>
<dbReference type="GO" id="GO:0004888">
    <property type="term" value="F:transmembrane signaling receptor activity"/>
    <property type="evidence" value="ECO:0007669"/>
    <property type="project" value="TreeGrafter"/>
</dbReference>
<dbReference type="PANTHER" id="PTHR11860">
    <property type="entry name" value="POLYMERIC-IMMUNOGLOBULIN RECEPTOR"/>
    <property type="match status" value="1"/>
</dbReference>
<evidence type="ECO:0000256" key="4">
    <source>
        <dbReference type="SAM" id="Phobius"/>
    </source>
</evidence>
<dbReference type="PANTHER" id="PTHR11860:SF87">
    <property type="entry name" value="CMRF35-LIKE MOLECULE 8"/>
    <property type="match status" value="1"/>
</dbReference>
<dbReference type="InterPro" id="IPR013106">
    <property type="entry name" value="Ig_V-set"/>
</dbReference>
<evidence type="ECO:0000313" key="7">
    <source>
        <dbReference type="Ensembl" id="ENSPKIP00000032157.1"/>
    </source>
</evidence>
<reference evidence="7" key="2">
    <citation type="submission" date="2025-09" db="UniProtKB">
        <authorList>
            <consortium name="Ensembl"/>
        </authorList>
    </citation>
    <scope>IDENTIFICATION</scope>
</reference>
<dbReference type="InterPro" id="IPR007110">
    <property type="entry name" value="Ig-like_dom"/>
</dbReference>
<dbReference type="CDD" id="cd05716">
    <property type="entry name" value="IgV_pIgR_like"/>
    <property type="match status" value="1"/>
</dbReference>
<dbReference type="GeneTree" id="ENSGT00950000182977"/>
<dbReference type="InterPro" id="IPR050671">
    <property type="entry name" value="CD300_family_receptors"/>
</dbReference>
<feature type="signal peptide" evidence="5">
    <location>
        <begin position="1"/>
        <end position="20"/>
    </location>
</feature>
<dbReference type="AlphaFoldDB" id="A0A3B3SN67"/>
<evidence type="ECO:0000259" key="6">
    <source>
        <dbReference type="PROSITE" id="PS50835"/>
    </source>
</evidence>
<sequence>MVPLLFLLHVFFIRLPGADSVRTFRHLTTESGESLTIPCFYDQKYKDHVKYWCKGQLWSSCTIMARTDSPQSSRKVSITDYPAQLVFHVIMRNLKTSSDTAIYWCAVEIGGLGEMDDSQDLVIEVKDARSVRTVSWVSAERGGSVTIPCYYDQKYKHHVKYWCRGSNWNSCSSLARSDSNQTAGKVSISDDPAHLVFYVIMRNLQENDSDTYWCAVEIHGPADDGVYLQLIVMEATAVSPKQGELTTALQQTESFTSATKHPTGWAVTMYPSGALTSTTNENLNTIQSSRDHTWHLLLHAAVGLVYLLCTGVAIITWRNHSKFW</sequence>
<dbReference type="PROSITE" id="PS50835">
    <property type="entry name" value="IG_LIKE"/>
    <property type="match status" value="1"/>
</dbReference>
<evidence type="ECO:0000256" key="2">
    <source>
        <dbReference type="ARBA" id="ARBA00022692"/>
    </source>
</evidence>
<reference evidence="7" key="1">
    <citation type="submission" date="2025-08" db="UniProtKB">
        <authorList>
            <consortium name="Ensembl"/>
        </authorList>
    </citation>
    <scope>IDENTIFICATION</scope>
</reference>
<keyword evidence="2 4" id="KW-0812">Transmembrane</keyword>
<evidence type="ECO:0000313" key="8">
    <source>
        <dbReference type="Proteomes" id="UP000261540"/>
    </source>
</evidence>
<keyword evidence="5" id="KW-0732">Signal</keyword>
<dbReference type="SMART" id="SM00409">
    <property type="entry name" value="IG"/>
    <property type="match status" value="2"/>
</dbReference>
<dbReference type="Proteomes" id="UP000261540">
    <property type="component" value="Unplaced"/>
</dbReference>
<evidence type="ECO:0000256" key="1">
    <source>
        <dbReference type="ARBA" id="ARBA00004370"/>
    </source>
</evidence>
<feature type="transmembrane region" description="Helical" evidence="4">
    <location>
        <begin position="294"/>
        <end position="317"/>
    </location>
</feature>
<evidence type="ECO:0000256" key="3">
    <source>
        <dbReference type="ARBA" id="ARBA00023136"/>
    </source>
</evidence>
<organism evidence="7 8">
    <name type="scientific">Paramormyrops kingsleyae</name>
    <dbReference type="NCBI Taxonomy" id="1676925"/>
    <lineage>
        <taxon>Eukaryota</taxon>
        <taxon>Metazoa</taxon>
        <taxon>Chordata</taxon>
        <taxon>Craniata</taxon>
        <taxon>Vertebrata</taxon>
        <taxon>Euteleostomi</taxon>
        <taxon>Actinopterygii</taxon>
        <taxon>Neopterygii</taxon>
        <taxon>Teleostei</taxon>
        <taxon>Osteoglossocephala</taxon>
        <taxon>Osteoglossomorpha</taxon>
        <taxon>Osteoglossiformes</taxon>
        <taxon>Mormyridae</taxon>
        <taxon>Paramormyrops</taxon>
    </lineage>
</organism>
<keyword evidence="4" id="KW-1133">Transmembrane helix</keyword>
<dbReference type="Pfam" id="PF07686">
    <property type="entry name" value="V-set"/>
    <property type="match status" value="2"/>
</dbReference>
<feature type="chain" id="PRO_5017242327" description="Ig-like domain-containing protein" evidence="5">
    <location>
        <begin position="21"/>
        <end position="324"/>
    </location>
</feature>
<dbReference type="Gene3D" id="2.60.40.10">
    <property type="entry name" value="Immunoglobulins"/>
    <property type="match status" value="2"/>
</dbReference>
<dbReference type="InterPro" id="IPR013783">
    <property type="entry name" value="Ig-like_fold"/>
</dbReference>
<name>A0A3B3SN67_9TELE</name>
<keyword evidence="8" id="KW-1185">Reference proteome</keyword>
<dbReference type="InterPro" id="IPR003599">
    <property type="entry name" value="Ig_sub"/>
</dbReference>
<dbReference type="Ensembl" id="ENSPKIT00000013016.1">
    <property type="protein sequence ID" value="ENSPKIP00000032157.1"/>
    <property type="gene ID" value="ENSPKIG00000012363.1"/>
</dbReference>
<dbReference type="InterPro" id="IPR036179">
    <property type="entry name" value="Ig-like_dom_sf"/>
</dbReference>
<comment type="subcellular location">
    <subcellularLocation>
        <location evidence="1">Membrane</location>
    </subcellularLocation>
</comment>
<keyword evidence="3 4" id="KW-0472">Membrane</keyword>
<dbReference type="SUPFAM" id="SSF48726">
    <property type="entry name" value="Immunoglobulin"/>
    <property type="match status" value="2"/>
</dbReference>
<accession>A0A3B3SN67</accession>
<proteinExistence type="predicted"/>